<dbReference type="RefSeq" id="WP_382403561.1">
    <property type="nucleotide sequence ID" value="NZ_JBHSWH010000001.1"/>
</dbReference>
<comment type="caution">
    <text evidence="4">The sequence shown here is derived from an EMBL/GenBank/DDBJ whole genome shotgun (WGS) entry which is preliminary data.</text>
</comment>
<feature type="chain" id="PRO_5047068754" evidence="2">
    <location>
        <begin position="20"/>
        <end position="148"/>
    </location>
</feature>
<dbReference type="EMBL" id="JBHSWH010000001">
    <property type="protein sequence ID" value="MFC6706883.1"/>
    <property type="molecule type" value="Genomic_DNA"/>
</dbReference>
<dbReference type="InterPro" id="IPR007969">
    <property type="entry name" value="DUF732"/>
</dbReference>
<name>A0ABW2AJE9_9MICO</name>
<evidence type="ECO:0000256" key="1">
    <source>
        <dbReference type="SAM" id="MobiDB-lite"/>
    </source>
</evidence>
<keyword evidence="2" id="KW-0732">Signal</keyword>
<reference evidence="5" key="1">
    <citation type="journal article" date="2019" name="Int. J. Syst. Evol. Microbiol.">
        <title>The Global Catalogue of Microorganisms (GCM) 10K type strain sequencing project: providing services to taxonomists for standard genome sequencing and annotation.</title>
        <authorList>
            <consortium name="The Broad Institute Genomics Platform"/>
            <consortium name="The Broad Institute Genome Sequencing Center for Infectious Disease"/>
            <person name="Wu L."/>
            <person name="Ma J."/>
        </authorList>
    </citation>
    <scope>NUCLEOTIDE SEQUENCE [LARGE SCALE GENOMIC DNA]</scope>
    <source>
        <strain evidence="5">CCUG 58127</strain>
    </source>
</reference>
<organism evidence="4 5">
    <name type="scientific">Flexivirga alba</name>
    <dbReference type="NCBI Taxonomy" id="702742"/>
    <lineage>
        <taxon>Bacteria</taxon>
        <taxon>Bacillati</taxon>
        <taxon>Actinomycetota</taxon>
        <taxon>Actinomycetes</taxon>
        <taxon>Micrococcales</taxon>
        <taxon>Dermacoccaceae</taxon>
        <taxon>Flexivirga</taxon>
    </lineage>
</organism>
<dbReference type="Proteomes" id="UP001596298">
    <property type="component" value="Unassembled WGS sequence"/>
</dbReference>
<evidence type="ECO:0000259" key="3">
    <source>
        <dbReference type="Pfam" id="PF05305"/>
    </source>
</evidence>
<keyword evidence="5" id="KW-1185">Reference proteome</keyword>
<protein>
    <submittedName>
        <fullName evidence="4">DUF732 domain-containing protein</fullName>
    </submittedName>
</protein>
<evidence type="ECO:0000313" key="5">
    <source>
        <dbReference type="Proteomes" id="UP001596298"/>
    </source>
</evidence>
<gene>
    <name evidence="4" type="ORF">ACFQDH_16875</name>
</gene>
<feature type="domain" description="DUF732" evidence="3">
    <location>
        <begin position="88"/>
        <end position="140"/>
    </location>
</feature>
<accession>A0ABW2AJE9</accession>
<evidence type="ECO:0000313" key="4">
    <source>
        <dbReference type="EMBL" id="MFC6706883.1"/>
    </source>
</evidence>
<feature type="region of interest" description="Disordered" evidence="1">
    <location>
        <begin position="30"/>
        <end position="60"/>
    </location>
</feature>
<sequence>MSKRSGMALAAIAVALPLAGCGGAGSHATATKTKAAVTTTSTYTPSPDTTTTERPTPTSTVPPLSAIYYKAIHVDPDTVVDSDTRKVDKTTVSAAKALCALMDTGSSASHADAISRKGLPQFTAAEVLEFEQTAVKLYCPIYSSQFSG</sequence>
<evidence type="ECO:0000256" key="2">
    <source>
        <dbReference type="SAM" id="SignalP"/>
    </source>
</evidence>
<feature type="signal peptide" evidence="2">
    <location>
        <begin position="1"/>
        <end position="19"/>
    </location>
</feature>
<dbReference type="Pfam" id="PF05305">
    <property type="entry name" value="DUF732"/>
    <property type="match status" value="1"/>
</dbReference>
<proteinExistence type="predicted"/>